<feature type="compositionally biased region" description="Low complexity" evidence="6">
    <location>
        <begin position="156"/>
        <end position="166"/>
    </location>
</feature>
<evidence type="ECO:0000256" key="4">
    <source>
        <dbReference type="ARBA" id="ARBA00039775"/>
    </source>
</evidence>
<keyword evidence="3" id="KW-0539">Nucleus</keyword>
<feature type="compositionally biased region" description="Acidic residues" evidence="6">
    <location>
        <begin position="177"/>
        <end position="209"/>
    </location>
</feature>
<dbReference type="SUPFAM" id="SSF47113">
    <property type="entry name" value="Histone-fold"/>
    <property type="match status" value="1"/>
</dbReference>
<dbReference type="Proteomes" id="UP001165120">
    <property type="component" value="Unassembled WGS sequence"/>
</dbReference>
<keyword evidence="8" id="KW-1185">Reference proteome</keyword>
<dbReference type="GO" id="GO:0031490">
    <property type="term" value="F:chromatin DNA binding"/>
    <property type="evidence" value="ECO:0007669"/>
    <property type="project" value="TreeGrafter"/>
</dbReference>
<evidence type="ECO:0000256" key="6">
    <source>
        <dbReference type="SAM" id="MobiDB-lite"/>
    </source>
</evidence>
<dbReference type="GO" id="GO:0046982">
    <property type="term" value="F:protein heterodimerization activity"/>
    <property type="evidence" value="ECO:0007669"/>
    <property type="project" value="InterPro"/>
</dbReference>
<dbReference type="Gene3D" id="1.10.20.10">
    <property type="entry name" value="Histone, subunit A"/>
    <property type="match status" value="1"/>
</dbReference>
<gene>
    <name evidence="7" type="ORF">Cboi02_000521900</name>
</gene>
<comment type="caution">
    <text evidence="7">The sequence shown here is derived from an EMBL/GenBank/DDBJ whole genome shotgun (WGS) entry which is preliminary data.</text>
</comment>
<evidence type="ECO:0000256" key="5">
    <source>
        <dbReference type="ARBA" id="ARBA00042096"/>
    </source>
</evidence>
<dbReference type="InterPro" id="IPR009072">
    <property type="entry name" value="Histone-fold"/>
</dbReference>
<sequence>MPAKGWRKTPDGIFIPKDSEIPAPISTPVSISDPDKISIDSILFPKATVSKLIKQVINPQESDAQFTSSSSLSASSLILSRDSLTAVQRASVVFVNHIYFYAKRHAVYANRKGVNAQDVLSALEDIDFTSFADVLTEELDHFNKRKAAKKLEKLKNSSNGESSNKSNRGRRKKTENGEGEDDDEDDEDEEEEEEEEEEDEEEVTGDIDGDETRNKRVTKLNDDKMDTTTDNDATQKL</sequence>
<evidence type="ECO:0000313" key="8">
    <source>
        <dbReference type="Proteomes" id="UP001165120"/>
    </source>
</evidence>
<accession>A0A9W6T860</accession>
<dbReference type="GO" id="GO:0008623">
    <property type="term" value="C:CHRAC"/>
    <property type="evidence" value="ECO:0007669"/>
    <property type="project" value="TreeGrafter"/>
</dbReference>
<dbReference type="PANTHER" id="PTHR46172">
    <property type="entry name" value="DNA POLYMERASE EPSILON SUBUNIT 3"/>
    <property type="match status" value="1"/>
</dbReference>
<dbReference type="EMBL" id="BSXN01002425">
    <property type="protein sequence ID" value="GME76552.1"/>
    <property type="molecule type" value="Genomic_DNA"/>
</dbReference>
<feature type="region of interest" description="Disordered" evidence="6">
    <location>
        <begin position="150"/>
        <end position="237"/>
    </location>
</feature>
<dbReference type="GO" id="GO:0006272">
    <property type="term" value="P:leading strand elongation"/>
    <property type="evidence" value="ECO:0007669"/>
    <property type="project" value="TreeGrafter"/>
</dbReference>
<protein>
    <recommendedName>
        <fullName evidence="4">DNA polymerase epsilon subunit D</fullName>
    </recommendedName>
    <alternativeName>
        <fullName evidence="5">DNA polymerase II subunit D</fullName>
    </alternativeName>
</protein>
<reference evidence="7" key="1">
    <citation type="submission" date="2023-04" db="EMBL/GenBank/DDBJ databases">
        <title>Candida boidinii NBRC 10035.</title>
        <authorList>
            <person name="Ichikawa N."/>
            <person name="Sato H."/>
            <person name="Tonouchi N."/>
        </authorList>
    </citation>
    <scope>NUCLEOTIDE SEQUENCE</scope>
    <source>
        <strain evidence="7">NBRC 10035</strain>
    </source>
</reference>
<comment type="subcellular location">
    <subcellularLocation>
        <location evidence="1">Nucleus</location>
    </subcellularLocation>
</comment>
<keyword evidence="2" id="KW-0235">DNA replication</keyword>
<name>A0A9W6T860_CANBO</name>
<dbReference type="InterPro" id="IPR051377">
    <property type="entry name" value="DNA_Pol-Epsilon_Subunit"/>
</dbReference>
<evidence type="ECO:0000313" key="7">
    <source>
        <dbReference type="EMBL" id="GME76552.1"/>
    </source>
</evidence>
<proteinExistence type="predicted"/>
<evidence type="ECO:0000256" key="3">
    <source>
        <dbReference type="ARBA" id="ARBA00023242"/>
    </source>
</evidence>
<evidence type="ECO:0000256" key="1">
    <source>
        <dbReference type="ARBA" id="ARBA00004123"/>
    </source>
</evidence>
<dbReference type="PANTHER" id="PTHR46172:SF1">
    <property type="entry name" value="DNA POLYMERASE EPSILON SUBUNIT 3"/>
    <property type="match status" value="1"/>
</dbReference>
<evidence type="ECO:0000256" key="2">
    <source>
        <dbReference type="ARBA" id="ARBA00022705"/>
    </source>
</evidence>
<dbReference type="GO" id="GO:0031507">
    <property type="term" value="P:heterochromatin formation"/>
    <property type="evidence" value="ECO:0007669"/>
    <property type="project" value="TreeGrafter"/>
</dbReference>
<dbReference type="GO" id="GO:0008622">
    <property type="term" value="C:epsilon DNA polymerase complex"/>
    <property type="evidence" value="ECO:0007669"/>
    <property type="project" value="TreeGrafter"/>
</dbReference>
<feature type="compositionally biased region" description="Basic and acidic residues" evidence="6">
    <location>
        <begin position="210"/>
        <end position="237"/>
    </location>
</feature>
<organism evidence="7 8">
    <name type="scientific">Candida boidinii</name>
    <name type="common">Yeast</name>
    <dbReference type="NCBI Taxonomy" id="5477"/>
    <lineage>
        <taxon>Eukaryota</taxon>
        <taxon>Fungi</taxon>
        <taxon>Dikarya</taxon>
        <taxon>Ascomycota</taxon>
        <taxon>Saccharomycotina</taxon>
        <taxon>Pichiomycetes</taxon>
        <taxon>Pichiales</taxon>
        <taxon>Pichiaceae</taxon>
        <taxon>Ogataea</taxon>
        <taxon>Ogataea/Candida clade</taxon>
    </lineage>
</organism>
<dbReference type="AlphaFoldDB" id="A0A9W6T860"/>
<dbReference type="CDD" id="cd22928">
    <property type="entry name" value="HFD_POLE3_DPB4"/>
    <property type="match status" value="1"/>
</dbReference>
<dbReference type="GO" id="GO:0006974">
    <property type="term" value="P:DNA damage response"/>
    <property type="evidence" value="ECO:0007669"/>
    <property type="project" value="TreeGrafter"/>
</dbReference>